<feature type="transmembrane region" description="Helical" evidence="1">
    <location>
        <begin position="245"/>
        <end position="267"/>
    </location>
</feature>
<feature type="transmembrane region" description="Helical" evidence="1">
    <location>
        <begin position="134"/>
        <end position="151"/>
    </location>
</feature>
<dbReference type="Proteomes" id="UP000582837">
    <property type="component" value="Unassembled WGS sequence"/>
</dbReference>
<feature type="transmembrane region" description="Helical" evidence="1">
    <location>
        <begin position="338"/>
        <end position="359"/>
    </location>
</feature>
<comment type="caution">
    <text evidence="2">The sequence shown here is derived from an EMBL/GenBank/DDBJ whole genome shotgun (WGS) entry which is preliminary data.</text>
</comment>
<accession>A0A841GY68</accession>
<dbReference type="RefSeq" id="WP_170034567.1">
    <property type="nucleotide sequence ID" value="NZ_JABDTL010000001.1"/>
</dbReference>
<gene>
    <name evidence="2" type="ORF">HNQ61_002313</name>
</gene>
<keyword evidence="1" id="KW-1133">Transmembrane helix</keyword>
<evidence type="ECO:0000313" key="2">
    <source>
        <dbReference type="EMBL" id="MBB6070692.1"/>
    </source>
</evidence>
<feature type="transmembrane region" description="Helical" evidence="1">
    <location>
        <begin position="20"/>
        <end position="43"/>
    </location>
</feature>
<evidence type="ECO:0000256" key="1">
    <source>
        <dbReference type="SAM" id="Phobius"/>
    </source>
</evidence>
<feature type="transmembrane region" description="Helical" evidence="1">
    <location>
        <begin position="93"/>
        <end position="114"/>
    </location>
</feature>
<feature type="transmembrane region" description="Helical" evidence="1">
    <location>
        <begin position="312"/>
        <end position="331"/>
    </location>
</feature>
<dbReference type="AlphaFoldDB" id="A0A841GY68"/>
<keyword evidence="1" id="KW-0812">Transmembrane</keyword>
<sequence>MNVSEVRPAGRWTPRRIAGFPLFAALLWLIGAGLVAPLLIHLLGANSVLTPVLADWRAHLRDGVLILGVLAITVPAVAALGPERIGRWLQPATAEALAAIRVWISLILLASVAWEDLPSSAALPRGMLKMNGQWLVELLHGLPIGFDAFLASEPSLRVFEWATAVLLVAAMAGVWSRWTVPAAAVAYMLFASILRSYAWGYHTGVIPLYCLLLLSFTPCADAWSADRWLRARRGLPVEPARVPRLRYAIGRYLVWMAIALPYTLAALSKLRKGGFMWWRGDYMEQRLMAGVLEPMHFDFQVVFYMIRLPLWIFGVLGFVALMGELTFVLVLVNRAARLVLPVVMAGMHVGILLLQNILFPDLIAIQAVFYDWTPVRDRVAAWAGKARVAASMAMDGALDAGRPVMRQARLAQAFLLIAVGCWATRTERFPFTAMQMFSGVHRREPVEYVRPMVVYEDGKREPAKFENWIGAVADSRYRWLLRSWDTDTARITRLREFLDVAAERADRHAAPGRRVREFHMEVRRWDYAHNPRDPERGRLLYEVRHVPRRPGQGRAVAAAPR</sequence>
<feature type="transmembrane region" description="Helical" evidence="1">
    <location>
        <begin position="63"/>
        <end position="81"/>
    </location>
</feature>
<evidence type="ECO:0000313" key="3">
    <source>
        <dbReference type="Proteomes" id="UP000582837"/>
    </source>
</evidence>
<keyword evidence="1" id="KW-0472">Membrane</keyword>
<proteinExistence type="predicted"/>
<dbReference type="EMBL" id="JACHIA010000005">
    <property type="protein sequence ID" value="MBB6070692.1"/>
    <property type="molecule type" value="Genomic_DNA"/>
</dbReference>
<evidence type="ECO:0008006" key="4">
    <source>
        <dbReference type="Google" id="ProtNLM"/>
    </source>
</evidence>
<keyword evidence="3" id="KW-1185">Reference proteome</keyword>
<organism evidence="2 3">
    <name type="scientific">Longimicrobium terrae</name>
    <dbReference type="NCBI Taxonomy" id="1639882"/>
    <lineage>
        <taxon>Bacteria</taxon>
        <taxon>Pseudomonadati</taxon>
        <taxon>Gemmatimonadota</taxon>
        <taxon>Longimicrobiia</taxon>
        <taxon>Longimicrobiales</taxon>
        <taxon>Longimicrobiaceae</taxon>
        <taxon>Longimicrobium</taxon>
    </lineage>
</organism>
<protein>
    <recommendedName>
        <fullName evidence="4">HTTM domain-containing protein</fullName>
    </recommendedName>
</protein>
<name>A0A841GY68_9BACT</name>
<feature type="transmembrane region" description="Helical" evidence="1">
    <location>
        <begin position="158"/>
        <end position="175"/>
    </location>
</feature>
<feature type="transmembrane region" description="Helical" evidence="1">
    <location>
        <begin position="205"/>
        <end position="225"/>
    </location>
</feature>
<reference evidence="2 3" key="1">
    <citation type="submission" date="2020-08" db="EMBL/GenBank/DDBJ databases">
        <title>Genomic Encyclopedia of Type Strains, Phase IV (KMG-IV): sequencing the most valuable type-strain genomes for metagenomic binning, comparative biology and taxonomic classification.</title>
        <authorList>
            <person name="Goeker M."/>
        </authorList>
    </citation>
    <scope>NUCLEOTIDE SEQUENCE [LARGE SCALE GENOMIC DNA]</scope>
    <source>
        <strain evidence="2 3">DSM 29007</strain>
    </source>
</reference>